<feature type="compositionally biased region" description="Basic residues" evidence="3">
    <location>
        <begin position="11"/>
        <end position="21"/>
    </location>
</feature>
<name>A0AAE0BZD6_9CHLO</name>
<keyword evidence="2" id="KW-0106">Calcium</keyword>
<gene>
    <name evidence="5" type="ORF">CYMTET_44868</name>
</gene>
<dbReference type="Proteomes" id="UP001190700">
    <property type="component" value="Unassembled WGS sequence"/>
</dbReference>
<protein>
    <recommendedName>
        <fullName evidence="4">EF-hand domain-containing protein</fullName>
    </recommendedName>
</protein>
<feature type="region of interest" description="Disordered" evidence="3">
    <location>
        <begin position="1"/>
        <end position="37"/>
    </location>
</feature>
<evidence type="ECO:0000256" key="3">
    <source>
        <dbReference type="SAM" id="MobiDB-lite"/>
    </source>
</evidence>
<comment type="caution">
    <text evidence="5">The sequence shown here is derived from an EMBL/GenBank/DDBJ whole genome shotgun (WGS) entry which is preliminary data.</text>
</comment>
<dbReference type="AlphaFoldDB" id="A0AAE0BZD6"/>
<feature type="compositionally biased region" description="Basic and acidic residues" evidence="3">
    <location>
        <begin position="1"/>
        <end position="10"/>
    </location>
</feature>
<dbReference type="CDD" id="cd00051">
    <property type="entry name" value="EFh"/>
    <property type="match status" value="2"/>
</dbReference>
<keyword evidence="1" id="KW-0677">Repeat</keyword>
<dbReference type="EMBL" id="LGRX02030528">
    <property type="protein sequence ID" value="KAK3245567.1"/>
    <property type="molecule type" value="Genomic_DNA"/>
</dbReference>
<dbReference type="Pfam" id="PF13499">
    <property type="entry name" value="EF-hand_7"/>
    <property type="match status" value="2"/>
</dbReference>
<dbReference type="InterPro" id="IPR018247">
    <property type="entry name" value="EF_Hand_1_Ca_BS"/>
</dbReference>
<evidence type="ECO:0000256" key="1">
    <source>
        <dbReference type="ARBA" id="ARBA00022737"/>
    </source>
</evidence>
<evidence type="ECO:0000256" key="2">
    <source>
        <dbReference type="ARBA" id="ARBA00022837"/>
    </source>
</evidence>
<feature type="domain" description="EF-hand" evidence="4">
    <location>
        <begin position="159"/>
        <end position="194"/>
    </location>
</feature>
<feature type="domain" description="EF-hand" evidence="4">
    <location>
        <begin position="119"/>
        <end position="154"/>
    </location>
</feature>
<evidence type="ECO:0000313" key="5">
    <source>
        <dbReference type="EMBL" id="KAK3245567.1"/>
    </source>
</evidence>
<dbReference type="SMART" id="SM00054">
    <property type="entry name" value="EFh"/>
    <property type="match status" value="4"/>
</dbReference>
<organism evidence="5 6">
    <name type="scientific">Cymbomonas tetramitiformis</name>
    <dbReference type="NCBI Taxonomy" id="36881"/>
    <lineage>
        <taxon>Eukaryota</taxon>
        <taxon>Viridiplantae</taxon>
        <taxon>Chlorophyta</taxon>
        <taxon>Pyramimonadophyceae</taxon>
        <taxon>Pyramimonadales</taxon>
        <taxon>Pyramimonadaceae</taxon>
        <taxon>Cymbomonas</taxon>
    </lineage>
</organism>
<keyword evidence="6" id="KW-1185">Reference proteome</keyword>
<feature type="domain" description="EF-hand" evidence="4">
    <location>
        <begin position="45"/>
        <end position="80"/>
    </location>
</feature>
<dbReference type="InterPro" id="IPR011992">
    <property type="entry name" value="EF-hand-dom_pair"/>
</dbReference>
<evidence type="ECO:0000313" key="6">
    <source>
        <dbReference type="Proteomes" id="UP001190700"/>
    </source>
</evidence>
<dbReference type="InterPro" id="IPR002048">
    <property type="entry name" value="EF_hand_dom"/>
</dbReference>
<dbReference type="GO" id="GO:0016460">
    <property type="term" value="C:myosin II complex"/>
    <property type="evidence" value="ECO:0007669"/>
    <property type="project" value="TreeGrafter"/>
</dbReference>
<dbReference type="InterPro" id="IPR050230">
    <property type="entry name" value="CALM/Myosin/TropC-like"/>
</dbReference>
<dbReference type="SUPFAM" id="SSF47473">
    <property type="entry name" value="EF-hand"/>
    <property type="match status" value="1"/>
</dbReference>
<dbReference type="Gene3D" id="1.10.238.10">
    <property type="entry name" value="EF-hand"/>
    <property type="match status" value="2"/>
</dbReference>
<feature type="domain" description="EF-hand" evidence="4">
    <location>
        <begin position="81"/>
        <end position="116"/>
    </location>
</feature>
<dbReference type="PANTHER" id="PTHR23048:SF0">
    <property type="entry name" value="CALMODULIN LIKE 3"/>
    <property type="match status" value="1"/>
</dbReference>
<dbReference type="PROSITE" id="PS00018">
    <property type="entry name" value="EF_HAND_1"/>
    <property type="match status" value="4"/>
</dbReference>
<sequence length="264" mass="30592">MIRGPKDIGRLIRKNKRRQKKAQKEQPDLDPWEIPEELRSKIDRDQEANLRKQFGQFDEDKSGTINKKELATLLRFLGHNPVDTFLEEVLEEVDKDGNGVLSFAEFVLLWYWNGAKESEDQLMYRKAFEFFDKDGNGDVSTQEFKTVMQELGDPLTDEELSVFFEKALGQVDVDADGALQWEEFLAFMKEESANPQAVDYNNSSAFLGNALHEKLPVEVWKASSREVAQVNHDFKWFKPEKYLVILAKCLFLLRYVAIESCAHM</sequence>
<accession>A0AAE0BZD6</accession>
<dbReference type="GO" id="GO:0005509">
    <property type="term" value="F:calcium ion binding"/>
    <property type="evidence" value="ECO:0007669"/>
    <property type="project" value="InterPro"/>
</dbReference>
<dbReference type="PROSITE" id="PS50222">
    <property type="entry name" value="EF_HAND_2"/>
    <property type="match status" value="4"/>
</dbReference>
<dbReference type="PANTHER" id="PTHR23048">
    <property type="entry name" value="MYOSIN LIGHT CHAIN 1, 3"/>
    <property type="match status" value="1"/>
</dbReference>
<evidence type="ECO:0000259" key="4">
    <source>
        <dbReference type="PROSITE" id="PS50222"/>
    </source>
</evidence>
<reference evidence="5 6" key="1">
    <citation type="journal article" date="2015" name="Genome Biol. Evol.">
        <title>Comparative Genomics of a Bacterivorous Green Alga Reveals Evolutionary Causalities and Consequences of Phago-Mixotrophic Mode of Nutrition.</title>
        <authorList>
            <person name="Burns J.A."/>
            <person name="Paasch A."/>
            <person name="Narechania A."/>
            <person name="Kim E."/>
        </authorList>
    </citation>
    <scope>NUCLEOTIDE SEQUENCE [LARGE SCALE GENOMIC DNA]</scope>
    <source>
        <strain evidence="5 6">PLY_AMNH</strain>
    </source>
</reference>
<proteinExistence type="predicted"/>
<dbReference type="FunFam" id="1.10.238.10:FF:000001">
    <property type="entry name" value="Calmodulin 1"/>
    <property type="match status" value="1"/>
</dbReference>